<evidence type="ECO:0000313" key="3">
    <source>
        <dbReference type="Proteomes" id="UP001500655"/>
    </source>
</evidence>
<dbReference type="Gene3D" id="3.40.30.10">
    <property type="entry name" value="Glutaredoxin"/>
    <property type="match status" value="1"/>
</dbReference>
<feature type="domain" description="Thioredoxin" evidence="1">
    <location>
        <begin position="47"/>
        <end position="179"/>
    </location>
</feature>
<sequence>MLVAVVVLCIALTALNLILTLGVVRRLRDHASQITDLAAGGERDPMIAVGTRPHPFTATTVDGQPVTEANLAKGGLVAFFSPTCSACEEWIPRFRVAAAELPGGRGQALAVVVAETPDGAADLVERLRDVATVVVEGDKGPLATRFRIAGYPAAARLDRDGVVVANWPSQAIPPVPAAV</sequence>
<dbReference type="SUPFAM" id="SSF52833">
    <property type="entry name" value="Thioredoxin-like"/>
    <property type="match status" value="1"/>
</dbReference>
<evidence type="ECO:0000313" key="2">
    <source>
        <dbReference type="EMBL" id="GAA1737122.1"/>
    </source>
</evidence>
<accession>A0ABP4VW98</accession>
<protein>
    <recommendedName>
        <fullName evidence="1">Thioredoxin domain-containing protein</fullName>
    </recommendedName>
</protein>
<proteinExistence type="predicted"/>
<dbReference type="InterPro" id="IPR000866">
    <property type="entry name" value="AhpC/TSA"/>
</dbReference>
<dbReference type="RefSeq" id="WP_344076231.1">
    <property type="nucleotide sequence ID" value="NZ_BAAALS010000002.1"/>
</dbReference>
<dbReference type="InterPro" id="IPR013766">
    <property type="entry name" value="Thioredoxin_domain"/>
</dbReference>
<reference evidence="3" key="1">
    <citation type="journal article" date="2019" name="Int. J. Syst. Evol. Microbiol.">
        <title>The Global Catalogue of Microorganisms (GCM) 10K type strain sequencing project: providing services to taxonomists for standard genome sequencing and annotation.</title>
        <authorList>
            <consortium name="The Broad Institute Genomics Platform"/>
            <consortium name="The Broad Institute Genome Sequencing Center for Infectious Disease"/>
            <person name="Wu L."/>
            <person name="Ma J."/>
        </authorList>
    </citation>
    <scope>NUCLEOTIDE SEQUENCE [LARGE SCALE GENOMIC DNA]</scope>
    <source>
        <strain evidence="3">JCM 13249</strain>
    </source>
</reference>
<evidence type="ECO:0000259" key="1">
    <source>
        <dbReference type="PROSITE" id="PS51352"/>
    </source>
</evidence>
<gene>
    <name evidence="2" type="ORF">GCM10009681_04630</name>
</gene>
<comment type="caution">
    <text evidence="2">The sequence shown here is derived from an EMBL/GenBank/DDBJ whole genome shotgun (WGS) entry which is preliminary data.</text>
</comment>
<dbReference type="EMBL" id="BAAALS010000002">
    <property type="protein sequence ID" value="GAA1737122.1"/>
    <property type="molecule type" value="Genomic_DNA"/>
</dbReference>
<dbReference type="Proteomes" id="UP001500655">
    <property type="component" value="Unassembled WGS sequence"/>
</dbReference>
<dbReference type="PROSITE" id="PS51352">
    <property type="entry name" value="THIOREDOXIN_2"/>
    <property type="match status" value="1"/>
</dbReference>
<dbReference type="InterPro" id="IPR036249">
    <property type="entry name" value="Thioredoxin-like_sf"/>
</dbReference>
<name>A0ABP4VW98_9ACTN</name>
<dbReference type="Pfam" id="PF00578">
    <property type="entry name" value="AhpC-TSA"/>
    <property type="match status" value="1"/>
</dbReference>
<keyword evidence="3" id="KW-1185">Reference proteome</keyword>
<organism evidence="2 3">
    <name type="scientific">Luedemannella helvata</name>
    <dbReference type="NCBI Taxonomy" id="349315"/>
    <lineage>
        <taxon>Bacteria</taxon>
        <taxon>Bacillati</taxon>
        <taxon>Actinomycetota</taxon>
        <taxon>Actinomycetes</taxon>
        <taxon>Micromonosporales</taxon>
        <taxon>Micromonosporaceae</taxon>
        <taxon>Luedemannella</taxon>
    </lineage>
</organism>